<dbReference type="InterPro" id="IPR038289">
    <property type="entry name" value="DVA-1_sf"/>
</dbReference>
<evidence type="ECO:0000313" key="2">
    <source>
        <dbReference type="EMBL" id="VDO38149.1"/>
    </source>
</evidence>
<sequence>MSSRFLKIFKCLSEEDVVLVIPVDKFEEERRIEKWERIDSLNMWKWLTLEQVDMLNKLYKTTDDMALVLEKAYAELLMTDGGLREMAVRSFRETCKELLRVILGERNYDLIADMYNFGRTGEEISEKLSQFYMRLSKTNKKYADMIAPTCMLVYNIYGSRAIRYPRKINEDNLFVKQIHWFTREQETEIERMLAEGARNENLLAKILDYYENLDSLNQ</sequence>
<protein>
    <submittedName>
        <fullName evidence="4">Polyprotein allergen nematode domain-containing protein</fullName>
    </submittedName>
</protein>
<dbReference type="Proteomes" id="UP000267606">
    <property type="component" value="Unassembled WGS sequence"/>
</dbReference>
<evidence type="ECO:0000313" key="4">
    <source>
        <dbReference type="WBParaSite" id="OFLC_0000390101-mRNA-1"/>
    </source>
</evidence>
<dbReference type="WBParaSite" id="OFLC_0000390101-mRNA-1">
    <property type="protein sequence ID" value="OFLC_0000390101-mRNA-1"/>
    <property type="gene ID" value="OFLC_0000390101"/>
</dbReference>
<name>A0A183H8U0_9BILA</name>
<dbReference type="Gene3D" id="1.10.533.30">
    <property type="entry name" value="Nematode polyprotein allergen ABA-1"/>
    <property type="match status" value="2"/>
</dbReference>
<dbReference type="AlphaFoldDB" id="A0A183H8U0"/>
<keyword evidence="3" id="KW-1185">Reference proteome</keyword>
<gene>
    <name evidence="2" type="ORF">OFLC_LOCUS3902</name>
</gene>
<evidence type="ECO:0000313" key="3">
    <source>
        <dbReference type="Proteomes" id="UP000267606"/>
    </source>
</evidence>
<feature type="domain" description="Polyprotein allergen nematode" evidence="1">
    <location>
        <begin position="171"/>
        <end position="216"/>
    </location>
</feature>
<dbReference type="Pfam" id="PF16469">
    <property type="entry name" value="NPA"/>
    <property type="match status" value="2"/>
</dbReference>
<reference evidence="2 3" key="2">
    <citation type="submission" date="2018-11" db="EMBL/GenBank/DDBJ databases">
        <authorList>
            <consortium name="Pathogen Informatics"/>
        </authorList>
    </citation>
    <scope>NUCLEOTIDE SEQUENCE [LARGE SCALE GENOMIC DNA]</scope>
</reference>
<reference evidence="4" key="1">
    <citation type="submission" date="2016-06" db="UniProtKB">
        <authorList>
            <consortium name="WormBaseParasite"/>
        </authorList>
    </citation>
    <scope>IDENTIFICATION</scope>
</reference>
<dbReference type="EMBL" id="UZAJ01002770">
    <property type="protein sequence ID" value="VDO38149.1"/>
    <property type="molecule type" value="Genomic_DNA"/>
</dbReference>
<feature type="domain" description="Polyprotein allergen nematode" evidence="1">
    <location>
        <begin position="44"/>
        <end position="154"/>
    </location>
</feature>
<dbReference type="InterPro" id="IPR032487">
    <property type="entry name" value="ABA-1_nematode"/>
</dbReference>
<organism evidence="4">
    <name type="scientific">Onchocerca flexuosa</name>
    <dbReference type="NCBI Taxonomy" id="387005"/>
    <lineage>
        <taxon>Eukaryota</taxon>
        <taxon>Metazoa</taxon>
        <taxon>Ecdysozoa</taxon>
        <taxon>Nematoda</taxon>
        <taxon>Chromadorea</taxon>
        <taxon>Rhabditida</taxon>
        <taxon>Spirurina</taxon>
        <taxon>Spiruromorpha</taxon>
        <taxon>Filarioidea</taxon>
        <taxon>Onchocercidae</taxon>
        <taxon>Onchocerca</taxon>
    </lineage>
</organism>
<proteinExistence type="predicted"/>
<evidence type="ECO:0000259" key="1">
    <source>
        <dbReference type="Pfam" id="PF16469"/>
    </source>
</evidence>
<accession>A0A183H8U0</accession>
<dbReference type="STRING" id="387005.A0A183H8U0"/>